<evidence type="ECO:0000313" key="1">
    <source>
        <dbReference type="EMBL" id="KAG8534691.1"/>
    </source>
</evidence>
<dbReference type="EMBL" id="WNYA01094720">
    <property type="protein sequence ID" value="KAG8534691.1"/>
    <property type="molecule type" value="Genomic_DNA"/>
</dbReference>
<keyword evidence="2" id="KW-1185">Reference proteome</keyword>
<reference evidence="1" key="1">
    <citation type="thesis" date="2020" institute="ProQuest LLC" country="789 East Eisenhower Parkway, Ann Arbor, MI, USA">
        <title>Comparative Genomics and Chromosome Evolution.</title>
        <authorList>
            <person name="Mudd A.B."/>
        </authorList>
    </citation>
    <scope>NUCLEOTIDE SEQUENCE</scope>
    <source>
        <strain evidence="1">237g6f4</strain>
        <tissue evidence="1">Blood</tissue>
    </source>
</reference>
<comment type="caution">
    <text evidence="1">The sequence shown here is derived from an EMBL/GenBank/DDBJ whole genome shotgun (WGS) entry which is preliminary data.</text>
</comment>
<evidence type="ECO:0008006" key="3">
    <source>
        <dbReference type="Google" id="ProtNLM"/>
    </source>
</evidence>
<dbReference type="Proteomes" id="UP000824782">
    <property type="component" value="Unassembled WGS sequence"/>
</dbReference>
<proteinExistence type="predicted"/>
<protein>
    <recommendedName>
        <fullName evidence="3">Secreted protein</fullName>
    </recommendedName>
</protein>
<organism evidence="1 2">
    <name type="scientific">Engystomops pustulosus</name>
    <name type="common">Tungara frog</name>
    <name type="synonym">Physalaemus pustulosus</name>
    <dbReference type="NCBI Taxonomy" id="76066"/>
    <lineage>
        <taxon>Eukaryota</taxon>
        <taxon>Metazoa</taxon>
        <taxon>Chordata</taxon>
        <taxon>Craniata</taxon>
        <taxon>Vertebrata</taxon>
        <taxon>Euteleostomi</taxon>
        <taxon>Amphibia</taxon>
        <taxon>Batrachia</taxon>
        <taxon>Anura</taxon>
        <taxon>Neobatrachia</taxon>
        <taxon>Hyloidea</taxon>
        <taxon>Leptodactylidae</taxon>
        <taxon>Leiuperinae</taxon>
        <taxon>Engystomops</taxon>
    </lineage>
</organism>
<name>A0AAV6YC90_ENGPU</name>
<sequence length="78" mass="8535">MRYYKPMVILIAFSSSTGSSIWPETSSTDCYINKGQHGGSVVSIAALQRWGPGFEETAKSLYVLSVFAWISSGFLPHS</sequence>
<gene>
    <name evidence="1" type="ORF">GDO81_018819</name>
</gene>
<evidence type="ECO:0000313" key="2">
    <source>
        <dbReference type="Proteomes" id="UP000824782"/>
    </source>
</evidence>
<accession>A0AAV6YC90</accession>
<dbReference type="AlphaFoldDB" id="A0AAV6YC90"/>